<sequence length="241" mass="24543">MTALKAVTALKKVRRRMVPVAALAAGAAIALTGCSSGQISQTADQVAAINGNNADVGKIALRNVHIVYPAGGTEYTNTKGGKAVIALSIINNSPSVPDELTSLTSDLGTVKITPSTGKSKVELAPQQTVVAATKPVKPTTQAGDSHSAAPTSAKPGTPDAHGDDHATAPVATDDPAAQPILIEITGLTRDITPGLTYNVAFNFKQNGTVQVQVPVDAGTHTERHESDLSGPAEVEHKGGGH</sequence>
<dbReference type="InterPro" id="IPR007410">
    <property type="entry name" value="LpqE-like"/>
</dbReference>
<feature type="region of interest" description="Disordered" evidence="1">
    <location>
        <begin position="221"/>
        <end position="241"/>
    </location>
</feature>
<proteinExistence type="predicted"/>
<reference evidence="3 4" key="1">
    <citation type="submission" date="2019-07" db="EMBL/GenBank/DDBJ databases">
        <title>Whole genome shotgun sequence of Nocardia ninae NBRC 108245.</title>
        <authorList>
            <person name="Hosoyama A."/>
            <person name="Uohara A."/>
            <person name="Ohji S."/>
            <person name="Ichikawa N."/>
        </authorList>
    </citation>
    <scope>NUCLEOTIDE SEQUENCE [LARGE SCALE GENOMIC DNA]</scope>
    <source>
        <strain evidence="3 4">NBRC 108245</strain>
    </source>
</reference>
<accession>A0A511MTN1</accession>
<dbReference type="AlphaFoldDB" id="A0A511MTN1"/>
<organism evidence="3 4">
    <name type="scientific">Nocardia ninae NBRC 108245</name>
    <dbReference type="NCBI Taxonomy" id="1210091"/>
    <lineage>
        <taxon>Bacteria</taxon>
        <taxon>Bacillati</taxon>
        <taxon>Actinomycetota</taxon>
        <taxon>Actinomycetes</taxon>
        <taxon>Mycobacteriales</taxon>
        <taxon>Nocardiaceae</taxon>
        <taxon>Nocardia</taxon>
    </lineage>
</organism>
<dbReference type="Proteomes" id="UP000321424">
    <property type="component" value="Unassembled WGS sequence"/>
</dbReference>
<keyword evidence="4" id="KW-1185">Reference proteome</keyword>
<comment type="caution">
    <text evidence="3">The sequence shown here is derived from an EMBL/GenBank/DDBJ whole genome shotgun (WGS) entry which is preliminary data.</text>
</comment>
<feature type="region of interest" description="Disordered" evidence="1">
    <location>
        <begin position="129"/>
        <end position="174"/>
    </location>
</feature>
<evidence type="ECO:0000313" key="4">
    <source>
        <dbReference type="Proteomes" id="UP000321424"/>
    </source>
</evidence>
<evidence type="ECO:0000313" key="3">
    <source>
        <dbReference type="EMBL" id="GEM43930.1"/>
    </source>
</evidence>
<keyword evidence="3" id="KW-0449">Lipoprotein</keyword>
<dbReference type="Pfam" id="PF04314">
    <property type="entry name" value="PCuAC"/>
    <property type="match status" value="1"/>
</dbReference>
<keyword evidence="2" id="KW-0732">Signal</keyword>
<dbReference type="PROSITE" id="PS51257">
    <property type="entry name" value="PROKAR_LIPOPROTEIN"/>
    <property type="match status" value="1"/>
</dbReference>
<evidence type="ECO:0000256" key="1">
    <source>
        <dbReference type="SAM" id="MobiDB-lite"/>
    </source>
</evidence>
<feature type="signal peptide" evidence="2">
    <location>
        <begin position="1"/>
        <end position="30"/>
    </location>
</feature>
<dbReference type="InterPro" id="IPR036182">
    <property type="entry name" value="PCuAC_sf"/>
</dbReference>
<name>A0A511MTN1_9NOCA</name>
<dbReference type="RefSeq" id="WP_246181404.1">
    <property type="nucleotide sequence ID" value="NZ_BJXA01000122.1"/>
</dbReference>
<dbReference type="Gene3D" id="2.60.40.1890">
    <property type="entry name" value="PCu(A)C copper chaperone"/>
    <property type="match status" value="1"/>
</dbReference>
<feature type="compositionally biased region" description="Polar residues" evidence="1">
    <location>
        <begin position="138"/>
        <end position="150"/>
    </location>
</feature>
<evidence type="ECO:0000256" key="2">
    <source>
        <dbReference type="SAM" id="SignalP"/>
    </source>
</evidence>
<feature type="chain" id="PRO_5038378492" evidence="2">
    <location>
        <begin position="31"/>
        <end position="241"/>
    </location>
</feature>
<gene>
    <name evidence="3" type="ORF">NN4_84490</name>
</gene>
<protein>
    <submittedName>
        <fullName evidence="3">Putative lipoprotein lpqE</fullName>
    </submittedName>
</protein>
<dbReference type="EMBL" id="BJXA01000122">
    <property type="protein sequence ID" value="GEM43930.1"/>
    <property type="molecule type" value="Genomic_DNA"/>
</dbReference>